<dbReference type="EMBL" id="FQ312005">
    <property type="protein sequence ID" value="CBW27618.1"/>
    <property type="molecule type" value="Genomic_DNA"/>
</dbReference>
<dbReference type="OrthoDB" id="5294995at2"/>
<evidence type="ECO:0008006" key="3">
    <source>
        <dbReference type="Google" id="ProtNLM"/>
    </source>
</evidence>
<accession>E1WY63</accession>
<dbReference type="SUPFAM" id="SSF54637">
    <property type="entry name" value="Thioesterase/thiol ester dehydrase-isomerase"/>
    <property type="match status" value="1"/>
</dbReference>
<dbReference type="Pfam" id="PF14539">
    <property type="entry name" value="DUF4442"/>
    <property type="match status" value="1"/>
</dbReference>
<dbReference type="InterPro" id="IPR027961">
    <property type="entry name" value="DUF4442"/>
</dbReference>
<protein>
    <recommendedName>
        <fullName evidence="3">Tetrameric acyl-CoA thioesterase</fullName>
    </recommendedName>
</protein>
<dbReference type="Gene3D" id="3.10.129.10">
    <property type="entry name" value="Hotdog Thioesterase"/>
    <property type="match status" value="1"/>
</dbReference>
<dbReference type="Proteomes" id="UP000008963">
    <property type="component" value="Chromosome"/>
</dbReference>
<dbReference type="RefSeq" id="WP_014245392.1">
    <property type="nucleotide sequence ID" value="NC_016620.1"/>
</dbReference>
<dbReference type="KEGG" id="bmx:BMS_2843"/>
<organism evidence="1 2">
    <name type="scientific">Halobacteriovorax marinus (strain ATCC BAA-682 / DSM 15412 / SJ)</name>
    <name type="common">Bacteriovorax marinus</name>
    <dbReference type="NCBI Taxonomy" id="862908"/>
    <lineage>
        <taxon>Bacteria</taxon>
        <taxon>Pseudomonadati</taxon>
        <taxon>Bdellovibrionota</taxon>
        <taxon>Bacteriovoracia</taxon>
        <taxon>Bacteriovoracales</taxon>
        <taxon>Halobacteriovoraceae</taxon>
        <taxon>Halobacteriovorax</taxon>
    </lineage>
</organism>
<dbReference type="STRING" id="862908.BMS_2843"/>
<sequence>MLINFIEPRKILKLIKFWPPYLGAGVYVKSISEDFTEVETRMKQRFYNTNYVGSHFGGSLYSMCDPFLMFILLHHLKDEHIVWDKSASINYLRPAKGEVRAKFYVSLEEIESIRKACLNNFSYEPEYTVEIIDSENKVVASVNKVLYVRRKDAKKLFKKV</sequence>
<dbReference type="PATRIC" id="fig|862908.3.peg.2719"/>
<gene>
    <name evidence="1" type="ordered locus">BMS_2843</name>
</gene>
<reference evidence="2" key="1">
    <citation type="journal article" date="2013" name="ISME J.">
        <title>A small predatory core genome in the divergent marine Bacteriovorax marinus SJ and the terrestrial Bdellovibrio bacteriovorus.</title>
        <authorList>
            <person name="Crossman L.C."/>
            <person name="Chen H."/>
            <person name="Cerdeno-Tarraga A.M."/>
            <person name="Brooks K."/>
            <person name="Quail M.A."/>
            <person name="Pineiro S.A."/>
            <person name="Hobley L."/>
            <person name="Sockett R.E."/>
            <person name="Bentley S.D."/>
            <person name="Parkhill J."/>
            <person name="Williams H.N."/>
            <person name="Stine O.C."/>
        </authorList>
    </citation>
    <scope>NUCLEOTIDE SEQUENCE [LARGE SCALE GENOMIC DNA]</scope>
    <source>
        <strain evidence="2">ATCC BAA-682 / DSM 15412 / SJ</strain>
    </source>
</reference>
<evidence type="ECO:0000313" key="1">
    <source>
        <dbReference type="EMBL" id="CBW27618.1"/>
    </source>
</evidence>
<evidence type="ECO:0000313" key="2">
    <source>
        <dbReference type="Proteomes" id="UP000008963"/>
    </source>
</evidence>
<dbReference type="AlphaFoldDB" id="E1WY63"/>
<dbReference type="eggNOG" id="COG2050">
    <property type="taxonomic scope" value="Bacteria"/>
</dbReference>
<keyword evidence="2" id="KW-1185">Reference proteome</keyword>
<name>E1WY63_HALMS</name>
<dbReference type="HOGENOM" id="CLU_116159_0_0_7"/>
<dbReference type="InterPro" id="IPR029069">
    <property type="entry name" value="HotDog_dom_sf"/>
</dbReference>
<proteinExistence type="predicted"/>